<comment type="subcellular location">
    <subcellularLocation>
        <location evidence="1">Membrane</location>
    </subcellularLocation>
</comment>
<dbReference type="Gene3D" id="2.180.10.10">
    <property type="entry name" value="RHS repeat-associated core"/>
    <property type="match status" value="2"/>
</dbReference>
<feature type="signal peptide" evidence="9">
    <location>
        <begin position="1"/>
        <end position="30"/>
    </location>
</feature>
<keyword evidence="5" id="KW-0677">Repeat</keyword>
<dbReference type="PANTHER" id="PTHR48063">
    <property type="entry name" value="LRR RECEPTOR-LIKE KINASE"/>
    <property type="match status" value="1"/>
</dbReference>
<evidence type="ECO:0000256" key="2">
    <source>
        <dbReference type="ARBA" id="ARBA00022614"/>
    </source>
</evidence>
<evidence type="ECO:0000313" key="11">
    <source>
        <dbReference type="EMBL" id="RTQ46082.1"/>
    </source>
</evidence>
<dbReference type="Proteomes" id="UP000282184">
    <property type="component" value="Unassembled WGS sequence"/>
</dbReference>
<dbReference type="PANTHER" id="PTHR48063:SF90">
    <property type="entry name" value="OS11G0565920 PROTEIN"/>
    <property type="match status" value="1"/>
</dbReference>
<keyword evidence="3" id="KW-0812">Transmembrane</keyword>
<sequence>MLKCLLTACRPGTWLAVALLSAGIITPGMAQSTEGLVPDSTELRVLRQFYHHTGGPAWASHGTDHWLEPVNRLSDVNTWLGVYVYNGDIAHISLPSNGLRGDLPDCLSELRQLRHLNLAENQLAGSLPTTFGELQYLISLNLASNKLTGPLPAAWHALRQLNQLYLGQNRLAGAIPNEWGRLQQLAYFQAGNNMLSGPLPDSLSRCTNLVQLGLSYNQLSGTLPVSWSGLASTLDLDDNRLTGSIPAAWGQGVLRYRLNLARNKLTGTIPDGLRARFLLLQDNRLSGRLPDSFATAWPQQGIWQLFIDNNDLTGIPGFSSPLGYPDLQVGLTNNYLQFDSYEANLTNPGSGQYQYFDNGQRTPAAVDTQYVVAGTRAWLRRPFGGSHNHYQWQRKIGMLWVDVVPGPDADALLLPGASEAVEGEYRVKVSNDWLPWMTLYSAGLYVSILPYSIAARNEPNDSSPPGPLDAFEPADRTGAVDSVNYVRTYIARAPYTNPQRLRQAVVDSVQTTTEYLDGLGRALQTVGRQESPARRDVVQPRAYDAQNRQPRQYLPFSAAGGSAQNGAYRPNALREQYNFYRNPASAAMLPTGVPFAETGFEASPRGQVLGQASPGETWRFGALENHTVAYLERTNRASEDTVRRWTPGYGTEREDLVLDAQPYPDGSLWVKQTTDEQGQMSREFTDLEGRVVLKQVAQATSGQRTSWLNTYYIYDDFGRLRAVLPPRAVQLIRRHQWQVDGAGVERLLFRYHYDEQGRLVEKLVPDTDGYQYTVYNELDQPVLVQDAAQRTRAEWVATKYDASGRPVLTALVTRPGQTRADLAAEAARASAPQWEEHSSAAATAAELGHYSDRAFPRLRANGQLQAGTQLLTLNHFDSYDFDRNGSADASYATQYDAQLGGAAAAPDLRVTGQPTRTQVRVLGVAASNPGAWQTTVTFYDDKARPIQVQSSNARGQQDVLTTRYDWSGKPLVSYSVHQGPNHAPVSVRETSFYDHTGRLLETRQELDGGDPVTIAANAYNELGQLEQKKLGGSVAQTALQTVDYRYNVRGWLTHVNDARLTPQANQRPDLFGLELCYDYGFRQNQFNGNIAGQKWRTASDQAERAYGYRYDLLSRVMQGDFVARDAAGTWNAERDNYRFWAASYDANGNLLTMRRRGLVQEASRTTPRRYGEIDNLRYRYQPDASTPISASNRLLRVDDLAPVATVFGSAQPTRPDFQDGATTGSPQPDYAYDVVGSLTRDQNKGIDSIRYNHLHLPTHIVWHNGNKLEFRYTAAGQKVAKLATEAGKPTIRTDYLGPWQYEGDSLRWLTTSEGRALRFVQRDAAGQARTRYTYEFTIKDHLGNLRIAFRPGDSATYRASMEPALADQEEAQFDYVRETRFQTADAAGGHHVARLNAAAGTPIGPLKMIPVRKGDEIGVEAFGRYFQPARNTNYGFSLLGFVASLLQQPVAPPAPGDGRSRIRPLPFLGIGLAMVPQLTQLSNGVPKGYLRVLVFDKDSSFITSYTQQLTSAAATGYQRLTVALTVPKDGYVQAYVGNESDANVYFDDISIRYKPTLVVQENHYDPFGLDLAGLAKNASNKYLYNSTELQNEFGLSWNHYGARMYDAQVGRWATTDPMTESYFSFGPYNYVRNNPLLRMDPTGQWDITVHTYKDRSKYGYGVAVVTDCNGKEVYRFNVRVEGTGGRDRKVNKADTPTGVYDIPNKNMWTNADQAGFIAAGSPGTEKELQKNRDSYGPNPRLQLNPLTGEIVDTGRDLIRVHGGQQEKFDPRTGKWTPVKNPQLVRTWGCIRAFDADMVRLKAITDNLQKNNPDELGGVLKVVDDLEPHVEQSTDSKGKSSWTTSYLVPGEYSADKNPEQFKQLLKDLFPNWNRK</sequence>
<evidence type="ECO:0000256" key="7">
    <source>
        <dbReference type="ARBA" id="ARBA00023136"/>
    </source>
</evidence>
<name>A0A431TX37_9BACT</name>
<evidence type="ECO:0000256" key="8">
    <source>
        <dbReference type="ARBA" id="ARBA00023180"/>
    </source>
</evidence>
<evidence type="ECO:0000256" key="9">
    <source>
        <dbReference type="SAM" id="SignalP"/>
    </source>
</evidence>
<evidence type="ECO:0000256" key="1">
    <source>
        <dbReference type="ARBA" id="ARBA00004370"/>
    </source>
</evidence>
<evidence type="ECO:0000256" key="3">
    <source>
        <dbReference type="ARBA" id="ARBA00022692"/>
    </source>
</evidence>
<evidence type="ECO:0000256" key="5">
    <source>
        <dbReference type="ARBA" id="ARBA00022737"/>
    </source>
</evidence>
<dbReference type="RefSeq" id="WP_126695617.1">
    <property type="nucleotide sequence ID" value="NZ_RXOF01000017.1"/>
</dbReference>
<keyword evidence="2" id="KW-0433">Leucine-rich repeat</keyword>
<evidence type="ECO:0000256" key="6">
    <source>
        <dbReference type="ARBA" id="ARBA00022989"/>
    </source>
</evidence>
<comment type="caution">
    <text evidence="11">The sequence shown here is derived from an EMBL/GenBank/DDBJ whole genome shotgun (WGS) entry which is preliminary data.</text>
</comment>
<dbReference type="InterPro" id="IPR001611">
    <property type="entry name" value="Leu-rich_rpt"/>
</dbReference>
<gene>
    <name evidence="11" type="ORF">EJV47_23305</name>
</gene>
<proteinExistence type="predicted"/>
<feature type="chain" id="PRO_5019427312" description="DUF6443 domain-containing protein" evidence="9">
    <location>
        <begin position="31"/>
        <end position="1874"/>
    </location>
</feature>
<keyword evidence="7" id="KW-0472">Membrane</keyword>
<feature type="domain" description="DUF6443" evidence="10">
    <location>
        <begin position="488"/>
        <end position="622"/>
    </location>
</feature>
<keyword evidence="12" id="KW-1185">Reference proteome</keyword>
<keyword evidence="4 9" id="KW-0732">Signal</keyword>
<keyword evidence="8" id="KW-0325">Glycoprotein</keyword>
<dbReference type="GO" id="GO:0016020">
    <property type="term" value="C:membrane"/>
    <property type="evidence" value="ECO:0007669"/>
    <property type="project" value="UniProtKB-SubCell"/>
</dbReference>
<dbReference type="InterPro" id="IPR032675">
    <property type="entry name" value="LRR_dom_sf"/>
</dbReference>
<dbReference type="Pfam" id="PF00560">
    <property type="entry name" value="LRR_1"/>
    <property type="match status" value="1"/>
</dbReference>
<reference evidence="11 12" key="1">
    <citation type="submission" date="2018-12" db="EMBL/GenBank/DDBJ databases">
        <title>Hymenobacter gummosus sp. nov., isolated from a spring.</title>
        <authorList>
            <person name="Nie L."/>
        </authorList>
    </citation>
    <scope>NUCLEOTIDE SEQUENCE [LARGE SCALE GENOMIC DNA]</scope>
    <source>
        <strain evidence="11 12">KCTC 52166</strain>
    </source>
</reference>
<dbReference type="Pfam" id="PF20041">
    <property type="entry name" value="DUF6443"/>
    <property type="match status" value="1"/>
</dbReference>
<keyword evidence="6" id="KW-1133">Transmembrane helix</keyword>
<dbReference type="EMBL" id="RXOF01000017">
    <property type="protein sequence ID" value="RTQ46082.1"/>
    <property type="molecule type" value="Genomic_DNA"/>
</dbReference>
<evidence type="ECO:0000313" key="12">
    <source>
        <dbReference type="Proteomes" id="UP000282184"/>
    </source>
</evidence>
<dbReference type="OrthoDB" id="976756at2"/>
<evidence type="ECO:0000259" key="10">
    <source>
        <dbReference type="Pfam" id="PF20041"/>
    </source>
</evidence>
<protein>
    <recommendedName>
        <fullName evidence="10">DUF6443 domain-containing protein</fullName>
    </recommendedName>
</protein>
<dbReference type="SUPFAM" id="SSF52058">
    <property type="entry name" value="L domain-like"/>
    <property type="match status" value="1"/>
</dbReference>
<organism evidence="11 12">
    <name type="scientific">Hymenobacter gummosus</name>
    <dbReference type="NCBI Taxonomy" id="1776032"/>
    <lineage>
        <taxon>Bacteria</taxon>
        <taxon>Pseudomonadati</taxon>
        <taxon>Bacteroidota</taxon>
        <taxon>Cytophagia</taxon>
        <taxon>Cytophagales</taxon>
        <taxon>Hymenobacteraceae</taxon>
        <taxon>Hymenobacter</taxon>
    </lineage>
</organism>
<evidence type="ECO:0000256" key="4">
    <source>
        <dbReference type="ARBA" id="ARBA00022729"/>
    </source>
</evidence>
<dbReference type="NCBIfam" id="TIGR03696">
    <property type="entry name" value="Rhs_assc_core"/>
    <property type="match status" value="1"/>
</dbReference>
<dbReference type="InterPro" id="IPR046956">
    <property type="entry name" value="RLP23-like"/>
</dbReference>
<accession>A0A431TX37</accession>
<dbReference type="InterPro" id="IPR045619">
    <property type="entry name" value="DUF6443"/>
</dbReference>
<dbReference type="FunFam" id="3.80.10.10:FF:000041">
    <property type="entry name" value="LRR receptor-like serine/threonine-protein kinase ERECTA"/>
    <property type="match status" value="1"/>
</dbReference>
<dbReference type="Gene3D" id="3.80.10.10">
    <property type="entry name" value="Ribonuclease Inhibitor"/>
    <property type="match status" value="1"/>
</dbReference>
<dbReference type="InterPro" id="IPR022385">
    <property type="entry name" value="Rhs_assc_core"/>
</dbReference>